<accession>A0A0C1Y3G5</accession>
<dbReference type="EMBL" id="JWJG01000028">
    <property type="protein sequence ID" value="KIF82009.1"/>
    <property type="molecule type" value="Genomic_DNA"/>
</dbReference>
<dbReference type="RefSeq" id="WP_040038572.1">
    <property type="nucleotide sequence ID" value="NZ_JWJG01000007.1"/>
</dbReference>
<evidence type="ECO:0000313" key="1">
    <source>
        <dbReference type="EMBL" id="KIF81648.1"/>
    </source>
</evidence>
<dbReference type="OrthoDB" id="9774179at2"/>
<evidence type="ECO:0000313" key="4">
    <source>
        <dbReference type="Proteomes" id="UP000031572"/>
    </source>
</evidence>
<dbReference type="STRING" id="709839.TSA66_00725"/>
<organism evidence="1 4">
    <name type="scientific">Noviherbaspirillum autotrophicum</name>
    <dbReference type="NCBI Taxonomy" id="709839"/>
    <lineage>
        <taxon>Bacteria</taxon>
        <taxon>Pseudomonadati</taxon>
        <taxon>Pseudomonadota</taxon>
        <taxon>Betaproteobacteria</taxon>
        <taxon>Burkholderiales</taxon>
        <taxon>Oxalobacteraceae</taxon>
        <taxon>Noviherbaspirillum</taxon>
    </lineage>
</organism>
<dbReference type="EMBL" id="JWJG01000007">
    <property type="protein sequence ID" value="KIF84105.1"/>
    <property type="molecule type" value="Genomic_DNA"/>
</dbReference>
<dbReference type="Proteomes" id="UP000031572">
    <property type="component" value="Unassembled WGS sequence"/>
</dbReference>
<name>A0A0C1Y3G5_9BURK</name>
<dbReference type="SUPFAM" id="SSF53659">
    <property type="entry name" value="Isocitrate/Isopropylmalate dehydrogenase-like"/>
    <property type="match status" value="1"/>
</dbReference>
<comment type="caution">
    <text evidence="1">The sequence shown here is derived from an EMBL/GenBank/DDBJ whole genome shotgun (WGS) entry which is preliminary data.</text>
</comment>
<evidence type="ECO:0000313" key="2">
    <source>
        <dbReference type="EMBL" id="KIF82009.1"/>
    </source>
</evidence>
<proteinExistence type="predicted"/>
<dbReference type="Gene3D" id="3.40.718.10">
    <property type="entry name" value="Isopropylmalate Dehydrogenase"/>
    <property type="match status" value="1"/>
</dbReference>
<dbReference type="EMBL" id="JWJG01000028">
    <property type="protein sequence ID" value="KIF81648.1"/>
    <property type="molecule type" value="Genomic_DNA"/>
</dbReference>
<reference evidence="1 4" key="1">
    <citation type="submission" date="2014-12" db="EMBL/GenBank/DDBJ databases">
        <title>Denitrispirillum autotrophicum gen. nov., sp. nov., Denitrifying, Facultatively Autotrophic Bacteria Isolated from Rice Paddy Soil.</title>
        <authorList>
            <person name="Ishii S."/>
            <person name="Ashida N."/>
            <person name="Ohno H."/>
            <person name="Otsuka S."/>
            <person name="Yokota A."/>
            <person name="Senoo K."/>
        </authorList>
    </citation>
    <scope>NUCLEOTIDE SEQUENCE [LARGE SCALE GENOMIC DNA]</scope>
    <source>
        <strain evidence="1 4">TSA66</strain>
    </source>
</reference>
<protein>
    <submittedName>
        <fullName evidence="1">Uncharacterized protein</fullName>
    </submittedName>
</protein>
<keyword evidence="4" id="KW-1185">Reference proteome</keyword>
<gene>
    <name evidence="3" type="ORF">TSA66_00725</name>
    <name evidence="1" type="ORF">TSA66_13975</name>
    <name evidence="2" type="ORF">TSA66_16310</name>
</gene>
<dbReference type="AlphaFoldDB" id="A0A0C1Y3G5"/>
<sequence length="115" mass="12814">MQLINPVLVGPPTKIHAIAKGSGIDISSCRLVTTEHSHEAAARTMALCRSSECEALMGGSLHTDELVHDVVNAAPRLRTAKRLRYVFLMEVSTYNRIDQLRVLTREVAPFCWTRI</sequence>
<evidence type="ECO:0000313" key="3">
    <source>
        <dbReference type="EMBL" id="KIF84105.1"/>
    </source>
</evidence>